<dbReference type="OrthoDB" id="9784774at2"/>
<dbReference type="Proteomes" id="UP000175679">
    <property type="component" value="Unassembled WGS sequence"/>
</dbReference>
<feature type="active site" description="Tele-AMP-histidine intermediate" evidence="1">
    <location>
        <position position="105"/>
    </location>
</feature>
<dbReference type="InterPro" id="IPR036265">
    <property type="entry name" value="HIT-like_sf"/>
</dbReference>
<dbReference type="EMBL" id="MJMG01000001">
    <property type="protein sequence ID" value="OEY86925.1"/>
    <property type="molecule type" value="Genomic_DNA"/>
</dbReference>
<dbReference type="Pfam" id="PF01230">
    <property type="entry name" value="HIT"/>
    <property type="match status" value="1"/>
</dbReference>
<evidence type="ECO:0000256" key="2">
    <source>
        <dbReference type="PIRSR" id="PIRSR601310-3"/>
    </source>
</evidence>
<dbReference type="AlphaFoldDB" id="A0A1E7QKB9"/>
<dbReference type="RefSeq" id="WP_070064576.1">
    <property type="nucleotide sequence ID" value="NZ_MJMG01000001.1"/>
</dbReference>
<feature type="domain" description="HIT" evidence="4">
    <location>
        <begin position="9"/>
        <end position="119"/>
    </location>
</feature>
<reference evidence="5 6" key="1">
    <citation type="submission" date="2016-09" db="EMBL/GenBank/DDBJ databases">
        <title>Genomic evidence for plant-parasitic nematodes as the earliest Wolbachia hosts.</title>
        <authorList>
            <person name="Brown A.M."/>
            <person name="Wasala S.K."/>
            <person name="Howe D.K."/>
            <person name="Peetz A.B."/>
            <person name="Zasada I.A."/>
            <person name="Denver D.R."/>
        </authorList>
    </citation>
    <scope>NUCLEOTIDE SEQUENCE [LARGE SCALE GENOMIC DNA]</scope>
    <source>
        <strain evidence="6">wPpe</strain>
    </source>
</reference>
<accession>A0A1E7QKB9</accession>
<sequence>MEHYDNNNTFAKILRGELLCDKVYDDENVLVFHDKYPDAPVHLLVIPKKQYISYDDFIGNGSPEEIVKFFKVVREMTYKYSLEKTGYRLVTNHGKHGEQVVYHFHVHILGGKDLGKHVNPYE</sequence>
<dbReference type="InterPro" id="IPR011146">
    <property type="entry name" value="HIT-like"/>
</dbReference>
<dbReference type="PROSITE" id="PS00892">
    <property type="entry name" value="HIT_1"/>
    <property type="match status" value="1"/>
</dbReference>
<dbReference type="GO" id="GO:0003824">
    <property type="term" value="F:catalytic activity"/>
    <property type="evidence" value="ECO:0007669"/>
    <property type="project" value="InterPro"/>
</dbReference>
<dbReference type="InterPro" id="IPR019808">
    <property type="entry name" value="Histidine_triad_CS"/>
</dbReference>
<keyword evidence="6" id="KW-1185">Reference proteome</keyword>
<dbReference type="Gene3D" id="3.30.428.10">
    <property type="entry name" value="HIT-like"/>
    <property type="match status" value="1"/>
</dbReference>
<protein>
    <submittedName>
        <fullName evidence="5">Histidine triad nucleotide-binding protein</fullName>
    </submittedName>
</protein>
<evidence type="ECO:0000256" key="3">
    <source>
        <dbReference type="PROSITE-ProRule" id="PRU00464"/>
    </source>
</evidence>
<dbReference type="PROSITE" id="PS51084">
    <property type="entry name" value="HIT_2"/>
    <property type="match status" value="1"/>
</dbReference>
<proteinExistence type="predicted"/>
<organism evidence="5 6">
    <name type="scientific">Wolbachia pipientis</name>
    <dbReference type="NCBI Taxonomy" id="955"/>
    <lineage>
        <taxon>Bacteria</taxon>
        <taxon>Pseudomonadati</taxon>
        <taxon>Pseudomonadota</taxon>
        <taxon>Alphaproteobacteria</taxon>
        <taxon>Rickettsiales</taxon>
        <taxon>Anaplasmataceae</taxon>
        <taxon>Wolbachieae</taxon>
        <taxon>Wolbachia</taxon>
    </lineage>
</organism>
<feature type="short sequence motif" description="Histidine triad motif" evidence="2 3">
    <location>
        <begin position="103"/>
        <end position="107"/>
    </location>
</feature>
<evidence type="ECO:0000259" key="4">
    <source>
        <dbReference type="PROSITE" id="PS51084"/>
    </source>
</evidence>
<dbReference type="PRINTS" id="PR00332">
    <property type="entry name" value="HISTRIAD"/>
</dbReference>
<comment type="caution">
    <text evidence="5">The sequence shown here is derived from an EMBL/GenBank/DDBJ whole genome shotgun (WGS) entry which is preliminary data.</text>
</comment>
<dbReference type="InterPro" id="IPR001310">
    <property type="entry name" value="Histidine_triad_HIT"/>
</dbReference>
<name>A0A1E7QKB9_WOLPI</name>
<evidence type="ECO:0000256" key="1">
    <source>
        <dbReference type="PIRSR" id="PIRSR601310-1"/>
    </source>
</evidence>
<evidence type="ECO:0000313" key="6">
    <source>
        <dbReference type="Proteomes" id="UP000175679"/>
    </source>
</evidence>
<dbReference type="PANTHER" id="PTHR23089">
    <property type="entry name" value="HISTIDINE TRIAD HIT PROTEIN"/>
    <property type="match status" value="1"/>
</dbReference>
<evidence type="ECO:0000313" key="5">
    <source>
        <dbReference type="EMBL" id="OEY86925.1"/>
    </source>
</evidence>
<dbReference type="SUPFAM" id="SSF54197">
    <property type="entry name" value="HIT-like"/>
    <property type="match status" value="1"/>
</dbReference>
<gene>
    <name evidence="5" type="ORF">BIY23_00250</name>
</gene>